<dbReference type="Proteomes" id="UP000501466">
    <property type="component" value="Chromosome"/>
</dbReference>
<organism evidence="5 6">
    <name type="scientific">Thiosulfativibrio zosterae</name>
    <dbReference type="NCBI Taxonomy" id="2675053"/>
    <lineage>
        <taxon>Bacteria</taxon>
        <taxon>Pseudomonadati</taxon>
        <taxon>Pseudomonadota</taxon>
        <taxon>Gammaproteobacteria</taxon>
        <taxon>Thiotrichales</taxon>
        <taxon>Piscirickettsiaceae</taxon>
        <taxon>Thiosulfativibrio</taxon>
    </lineage>
</organism>
<dbReference type="FunFam" id="3.30.70.270:FF:000001">
    <property type="entry name" value="Diguanylate cyclase domain protein"/>
    <property type="match status" value="1"/>
</dbReference>
<sequence>MLRDFKDAPEKAKRIFMMLQELFEEQNINPHPLNYYIWYSYYKGDNPKFRQEMDRVLNDPFGYNDRIGKRLYEEYLEDQDNSDNQFDSAFKRLIGLMIQKMNLWSDRLEEHTKELDACATSLSGDPLNAEELKKLTNSVLSTANSMQQSTAEFQKELLESTKEVQDLRQQLIEARAEIMQDELTQVGNRKAFNNAIEELTTEAMQAPQTLCLIMTDIDHFKRFNDTFGHLVGDSVLRYFANVMKKGKQENETICRYGGEEFAILLANSSLEAAKARAEAVRSGIESAQLKRANSEQTLGKITASFGISVYQGPKESVESFIKRADDALYLAKDQGRNQVKTELDIPVKPA</sequence>
<dbReference type="InterPro" id="IPR000160">
    <property type="entry name" value="GGDEF_dom"/>
</dbReference>
<dbReference type="Pfam" id="PF00990">
    <property type="entry name" value="GGDEF"/>
    <property type="match status" value="1"/>
</dbReference>
<dbReference type="PROSITE" id="PS50887">
    <property type="entry name" value="GGDEF"/>
    <property type="match status" value="1"/>
</dbReference>
<dbReference type="GO" id="GO:1902201">
    <property type="term" value="P:negative regulation of bacterial-type flagellum-dependent cell motility"/>
    <property type="evidence" value="ECO:0007669"/>
    <property type="project" value="TreeGrafter"/>
</dbReference>
<dbReference type="GO" id="GO:0005886">
    <property type="term" value="C:plasma membrane"/>
    <property type="evidence" value="ECO:0007669"/>
    <property type="project" value="TreeGrafter"/>
</dbReference>
<keyword evidence="3" id="KW-0175">Coiled coil</keyword>
<dbReference type="InterPro" id="IPR043128">
    <property type="entry name" value="Rev_trsase/Diguanyl_cyclase"/>
</dbReference>
<accession>A0A6F8PQ96</accession>
<proteinExistence type="predicted"/>
<evidence type="ECO:0000256" key="3">
    <source>
        <dbReference type="SAM" id="Coils"/>
    </source>
</evidence>
<dbReference type="SUPFAM" id="SSF55073">
    <property type="entry name" value="Nucleotide cyclase"/>
    <property type="match status" value="1"/>
</dbReference>
<protein>
    <recommendedName>
        <fullName evidence="2">diguanylate cyclase</fullName>
        <ecNumber evidence="2">2.7.7.65</ecNumber>
    </recommendedName>
</protein>
<feature type="domain" description="GGDEF" evidence="4">
    <location>
        <begin position="208"/>
        <end position="344"/>
    </location>
</feature>
<dbReference type="Gene3D" id="3.30.70.270">
    <property type="match status" value="1"/>
</dbReference>
<dbReference type="EC" id="2.7.7.65" evidence="2"/>
<feature type="coiled-coil region" evidence="3">
    <location>
        <begin position="150"/>
        <end position="184"/>
    </location>
</feature>
<dbReference type="NCBIfam" id="TIGR00254">
    <property type="entry name" value="GGDEF"/>
    <property type="match status" value="1"/>
</dbReference>
<dbReference type="CDD" id="cd01949">
    <property type="entry name" value="GGDEF"/>
    <property type="match status" value="1"/>
</dbReference>
<dbReference type="InterPro" id="IPR050469">
    <property type="entry name" value="Diguanylate_Cyclase"/>
</dbReference>
<dbReference type="KEGG" id="tzo:THMIRHAT_20020"/>
<name>A0A6F8PQ96_9GAMM</name>
<dbReference type="AlphaFoldDB" id="A0A6F8PQ96"/>
<dbReference type="SUPFAM" id="SSF58100">
    <property type="entry name" value="Bacterial hemolysins"/>
    <property type="match status" value="1"/>
</dbReference>
<comment type="cofactor">
    <cofactor evidence="1">
        <name>Mg(2+)</name>
        <dbReference type="ChEBI" id="CHEBI:18420"/>
    </cofactor>
</comment>
<dbReference type="PANTHER" id="PTHR45138:SF2">
    <property type="entry name" value="DIGUANYLATE CYCLASE VDCA"/>
    <property type="match status" value="1"/>
</dbReference>
<keyword evidence="6" id="KW-1185">Reference proteome</keyword>
<dbReference type="SMART" id="SM00267">
    <property type="entry name" value="GGDEF"/>
    <property type="match status" value="1"/>
</dbReference>
<dbReference type="RefSeq" id="WP_173291989.1">
    <property type="nucleotide sequence ID" value="NZ_AP021888.1"/>
</dbReference>
<gene>
    <name evidence="5" type="ORF">THMIRHAT_20020</name>
</gene>
<dbReference type="InterPro" id="IPR029787">
    <property type="entry name" value="Nucleotide_cyclase"/>
</dbReference>
<dbReference type="EMBL" id="AP021888">
    <property type="protein sequence ID" value="BBP44256.1"/>
    <property type="molecule type" value="Genomic_DNA"/>
</dbReference>
<evidence type="ECO:0000313" key="5">
    <source>
        <dbReference type="EMBL" id="BBP44256.1"/>
    </source>
</evidence>
<reference evidence="6" key="1">
    <citation type="submission" date="2019-11" db="EMBL/GenBank/DDBJ databases">
        <title>Isolation and characterization of two novel species in the genus Thiomicrorhabdus.</title>
        <authorList>
            <person name="Mochizuki J."/>
            <person name="Kojima H."/>
            <person name="Fukui M."/>
        </authorList>
    </citation>
    <scope>NUCLEOTIDE SEQUENCE [LARGE SCALE GENOMIC DNA]</scope>
    <source>
        <strain evidence="6">AkT22</strain>
    </source>
</reference>
<evidence type="ECO:0000256" key="1">
    <source>
        <dbReference type="ARBA" id="ARBA00001946"/>
    </source>
</evidence>
<evidence type="ECO:0000313" key="6">
    <source>
        <dbReference type="Proteomes" id="UP000501466"/>
    </source>
</evidence>
<dbReference type="GO" id="GO:0052621">
    <property type="term" value="F:diguanylate cyclase activity"/>
    <property type="evidence" value="ECO:0007669"/>
    <property type="project" value="UniProtKB-EC"/>
</dbReference>
<dbReference type="GO" id="GO:0043709">
    <property type="term" value="P:cell adhesion involved in single-species biofilm formation"/>
    <property type="evidence" value="ECO:0007669"/>
    <property type="project" value="TreeGrafter"/>
</dbReference>
<evidence type="ECO:0000256" key="2">
    <source>
        <dbReference type="ARBA" id="ARBA00012528"/>
    </source>
</evidence>
<evidence type="ECO:0000259" key="4">
    <source>
        <dbReference type="PROSITE" id="PS50887"/>
    </source>
</evidence>
<dbReference type="PANTHER" id="PTHR45138">
    <property type="entry name" value="REGULATORY COMPONENTS OF SENSORY TRANSDUCTION SYSTEM"/>
    <property type="match status" value="1"/>
</dbReference>